<organism evidence="5 6">
    <name type="scientific">Zasmidium cellare</name>
    <name type="common">Wine cellar mold</name>
    <name type="synonym">Racodium cellare</name>
    <dbReference type="NCBI Taxonomy" id="395010"/>
    <lineage>
        <taxon>Eukaryota</taxon>
        <taxon>Fungi</taxon>
        <taxon>Dikarya</taxon>
        <taxon>Ascomycota</taxon>
        <taxon>Pezizomycotina</taxon>
        <taxon>Dothideomycetes</taxon>
        <taxon>Dothideomycetidae</taxon>
        <taxon>Mycosphaerellales</taxon>
        <taxon>Mycosphaerellaceae</taxon>
        <taxon>Zasmidium</taxon>
    </lineage>
</organism>
<dbReference type="EMBL" id="JAXOVC010000002">
    <property type="protein sequence ID" value="KAK4505954.1"/>
    <property type="molecule type" value="Genomic_DNA"/>
</dbReference>
<accession>A0ABR0EWE8</accession>
<protein>
    <recommendedName>
        <fullName evidence="4">O-methyltransferase C-terminal domain-containing protein</fullName>
    </recommendedName>
</protein>
<name>A0ABR0EWE8_ZASCE</name>
<dbReference type="InterPro" id="IPR029063">
    <property type="entry name" value="SAM-dependent_MTases_sf"/>
</dbReference>
<keyword evidence="2" id="KW-0808">Transferase</keyword>
<sequence>MAEDLLARIEAYEKTLAEEGLPKDPMIRRRLEQSAQRLSRSLEDSQDLTHRLLCSAPTELAILRIGVNLGIYHMLATSESPVPFDELQGSTGADPSLLSRILNALVEFKSVVQKPQSGGSAYSLPDSARYLADPTFSKAYLECMDFMFPSFTALPGKLAAEKYKSPQDDPRHAALQTAHHYEGKSIFDFMMANPGVAAAFSQLMTTWGDHDSQLHSIYPIDRLQNGFEPSSSNVIFVDVGGARGQKSIVLKEASPGLPGRIIIQDLQHTIDAAPKSELVEHQVHDFFTEQPCKGARAYYLRRVLHDWPDEGSVKILTHLKNAMVPKYSKVLIHDHVLPDSEQEIVPVAQDITMMTLCGTRERTRREWNELLARAGLKMVEVFASEDRSDMRVIEAVRSQ</sequence>
<feature type="domain" description="O-methyltransferase C-terminal" evidence="4">
    <location>
        <begin position="183"/>
        <end position="376"/>
    </location>
</feature>
<dbReference type="Gene3D" id="3.40.50.150">
    <property type="entry name" value="Vaccinia Virus protein VP39"/>
    <property type="match status" value="1"/>
</dbReference>
<evidence type="ECO:0000259" key="4">
    <source>
        <dbReference type="Pfam" id="PF00891"/>
    </source>
</evidence>
<dbReference type="PROSITE" id="PS51683">
    <property type="entry name" value="SAM_OMT_II"/>
    <property type="match status" value="1"/>
</dbReference>
<dbReference type="PIRSF" id="PIRSF005739">
    <property type="entry name" value="O-mtase"/>
    <property type="match status" value="1"/>
</dbReference>
<proteinExistence type="predicted"/>
<evidence type="ECO:0000256" key="2">
    <source>
        <dbReference type="ARBA" id="ARBA00022679"/>
    </source>
</evidence>
<dbReference type="PANTHER" id="PTHR43712">
    <property type="entry name" value="PUTATIVE (AFU_ORTHOLOGUE AFUA_4G14580)-RELATED"/>
    <property type="match status" value="1"/>
</dbReference>
<dbReference type="SUPFAM" id="SSF53335">
    <property type="entry name" value="S-adenosyl-L-methionine-dependent methyltransferases"/>
    <property type="match status" value="1"/>
</dbReference>
<dbReference type="Pfam" id="PF00891">
    <property type="entry name" value="Methyltransf_2"/>
    <property type="match status" value="1"/>
</dbReference>
<evidence type="ECO:0000313" key="5">
    <source>
        <dbReference type="EMBL" id="KAK4505954.1"/>
    </source>
</evidence>
<dbReference type="PANTHER" id="PTHR43712:SF17">
    <property type="entry name" value="O-METHYLTRANSFERASE"/>
    <property type="match status" value="1"/>
</dbReference>
<keyword evidence="3" id="KW-0949">S-adenosyl-L-methionine</keyword>
<keyword evidence="1" id="KW-0489">Methyltransferase</keyword>
<evidence type="ECO:0000256" key="3">
    <source>
        <dbReference type="ARBA" id="ARBA00022691"/>
    </source>
</evidence>
<comment type="caution">
    <text evidence="5">The sequence shown here is derived from an EMBL/GenBank/DDBJ whole genome shotgun (WGS) entry which is preliminary data.</text>
</comment>
<keyword evidence="6" id="KW-1185">Reference proteome</keyword>
<dbReference type="SUPFAM" id="SSF46785">
    <property type="entry name" value="Winged helix' DNA-binding domain"/>
    <property type="match status" value="1"/>
</dbReference>
<evidence type="ECO:0000313" key="6">
    <source>
        <dbReference type="Proteomes" id="UP001305779"/>
    </source>
</evidence>
<dbReference type="InterPro" id="IPR036390">
    <property type="entry name" value="WH_DNA-bd_sf"/>
</dbReference>
<dbReference type="InterPro" id="IPR016461">
    <property type="entry name" value="COMT-like"/>
</dbReference>
<dbReference type="InterPro" id="IPR001077">
    <property type="entry name" value="COMT_C"/>
</dbReference>
<reference evidence="5 6" key="1">
    <citation type="journal article" date="2023" name="G3 (Bethesda)">
        <title>A chromosome-level genome assembly of Zasmidium syzygii isolated from banana leaves.</title>
        <authorList>
            <person name="van Westerhoven A.C."/>
            <person name="Mehrabi R."/>
            <person name="Talebi R."/>
            <person name="Steentjes M.B.F."/>
            <person name="Corcolon B."/>
            <person name="Chong P.A."/>
            <person name="Kema G.H.J."/>
            <person name="Seidl M.F."/>
        </authorList>
    </citation>
    <scope>NUCLEOTIDE SEQUENCE [LARGE SCALE GENOMIC DNA]</scope>
    <source>
        <strain evidence="5 6">P124</strain>
    </source>
</reference>
<evidence type="ECO:0000256" key="1">
    <source>
        <dbReference type="ARBA" id="ARBA00022603"/>
    </source>
</evidence>
<dbReference type="Proteomes" id="UP001305779">
    <property type="component" value="Unassembled WGS sequence"/>
</dbReference>
<dbReference type="Gene3D" id="1.10.10.10">
    <property type="entry name" value="Winged helix-like DNA-binding domain superfamily/Winged helix DNA-binding domain"/>
    <property type="match status" value="1"/>
</dbReference>
<dbReference type="InterPro" id="IPR036388">
    <property type="entry name" value="WH-like_DNA-bd_sf"/>
</dbReference>
<gene>
    <name evidence="5" type="ORF">PRZ48_003919</name>
</gene>